<evidence type="ECO:0000256" key="1">
    <source>
        <dbReference type="SAM" id="MobiDB-lite"/>
    </source>
</evidence>
<gene>
    <name evidence="3" type="ORF">ACFYXQ_21320</name>
</gene>
<feature type="transmembrane region" description="Helical" evidence="2">
    <location>
        <begin position="125"/>
        <end position="145"/>
    </location>
</feature>
<dbReference type="Pfam" id="PF09534">
    <property type="entry name" value="Trp_oprn_chp"/>
    <property type="match status" value="1"/>
</dbReference>
<accession>A0ABW6S4G7</accession>
<keyword evidence="2" id="KW-0472">Membrane</keyword>
<dbReference type="InterPro" id="IPR019051">
    <property type="entry name" value="Trp_biosyn_TM_oprn/chp"/>
</dbReference>
<comment type="caution">
    <text evidence="3">The sequence shown here is derived from an EMBL/GenBank/DDBJ whole genome shotgun (WGS) entry which is preliminary data.</text>
</comment>
<proteinExistence type="predicted"/>
<keyword evidence="2" id="KW-1133">Transmembrane helix</keyword>
<evidence type="ECO:0000313" key="4">
    <source>
        <dbReference type="Proteomes" id="UP001601992"/>
    </source>
</evidence>
<feature type="transmembrane region" description="Helical" evidence="2">
    <location>
        <begin position="57"/>
        <end position="75"/>
    </location>
</feature>
<evidence type="ECO:0000256" key="2">
    <source>
        <dbReference type="SAM" id="Phobius"/>
    </source>
</evidence>
<keyword evidence="2" id="KW-0812">Transmembrane</keyword>
<feature type="compositionally biased region" description="Polar residues" evidence="1">
    <location>
        <begin position="1"/>
        <end position="16"/>
    </location>
</feature>
<name>A0ABW6S4G7_9NOCA</name>
<feature type="region of interest" description="Disordered" evidence="1">
    <location>
        <begin position="224"/>
        <end position="284"/>
    </location>
</feature>
<dbReference type="EMBL" id="JBIAQY010000007">
    <property type="protein sequence ID" value="MFF3570320.1"/>
    <property type="molecule type" value="Genomic_DNA"/>
</dbReference>
<reference evidence="3 4" key="1">
    <citation type="submission" date="2024-10" db="EMBL/GenBank/DDBJ databases">
        <title>The Natural Products Discovery Center: Release of the First 8490 Sequenced Strains for Exploring Actinobacteria Biosynthetic Diversity.</title>
        <authorList>
            <person name="Kalkreuter E."/>
            <person name="Kautsar S.A."/>
            <person name="Yang D."/>
            <person name="Bader C.D."/>
            <person name="Teijaro C.N."/>
            <person name="Fluegel L."/>
            <person name="Davis C.M."/>
            <person name="Simpson J.R."/>
            <person name="Lauterbach L."/>
            <person name="Steele A.D."/>
            <person name="Gui C."/>
            <person name="Meng S."/>
            <person name="Li G."/>
            <person name="Viehrig K."/>
            <person name="Ye F."/>
            <person name="Su P."/>
            <person name="Kiefer A.F."/>
            <person name="Nichols A."/>
            <person name="Cepeda A.J."/>
            <person name="Yan W."/>
            <person name="Fan B."/>
            <person name="Jiang Y."/>
            <person name="Adhikari A."/>
            <person name="Zheng C.-J."/>
            <person name="Schuster L."/>
            <person name="Cowan T.M."/>
            <person name="Smanski M.J."/>
            <person name="Chevrette M.G."/>
            <person name="De Carvalho L.P.S."/>
            <person name="Shen B."/>
        </authorList>
    </citation>
    <scope>NUCLEOTIDE SEQUENCE [LARGE SCALE GENOMIC DNA]</scope>
    <source>
        <strain evidence="3 4">NPDC002593</strain>
    </source>
</reference>
<feature type="transmembrane region" description="Helical" evidence="2">
    <location>
        <begin position="173"/>
        <end position="195"/>
    </location>
</feature>
<evidence type="ECO:0000313" key="3">
    <source>
        <dbReference type="EMBL" id="MFF3570320.1"/>
    </source>
</evidence>
<protein>
    <submittedName>
        <fullName evidence="3">Trp biosynthesis-associated membrane protein</fullName>
    </submittedName>
</protein>
<dbReference type="RefSeq" id="WP_083895565.1">
    <property type="nucleotide sequence ID" value="NZ_JBIAQY010000007.1"/>
</dbReference>
<dbReference type="Proteomes" id="UP001601992">
    <property type="component" value="Unassembled WGS sequence"/>
</dbReference>
<feature type="region of interest" description="Disordered" evidence="1">
    <location>
        <begin position="1"/>
        <end position="49"/>
    </location>
</feature>
<organism evidence="3 4">
    <name type="scientific">Nocardia jiangxiensis</name>
    <dbReference type="NCBI Taxonomy" id="282685"/>
    <lineage>
        <taxon>Bacteria</taxon>
        <taxon>Bacillati</taxon>
        <taxon>Actinomycetota</taxon>
        <taxon>Actinomycetes</taxon>
        <taxon>Mycobacteriales</taxon>
        <taxon>Nocardiaceae</taxon>
        <taxon>Nocardia</taxon>
    </lineage>
</organism>
<keyword evidence="4" id="KW-1185">Reference proteome</keyword>
<feature type="compositionally biased region" description="Polar residues" evidence="1">
    <location>
        <begin position="230"/>
        <end position="239"/>
    </location>
</feature>
<sequence length="284" mass="29012">MSSPESQPAQPDSTPQDHAAPADDQVARVGAERAVPPDDVPGQPEAPARRKNPIGPVVLLVLAAAALWGASRMTWVTISSSDGLTEPATHRLDGGVWFGALTPVALVLLAGVAAVFATRGWLRRLVGVVVALLAAVAAVPGFALLTHHGKTAERAATLAQLPARAHVDHVTTAAFPAVLSLIGALLAFAAGVLLARMPEATARLSGKYDNPVFRRAAAAEQVARQRGNVAATSSANSGQAPAGTAESGAPQAGSASKEPLSERVLWDALDAGADPTDDGAERDR</sequence>
<feature type="transmembrane region" description="Helical" evidence="2">
    <location>
        <begin position="95"/>
        <end position="118"/>
    </location>
</feature>